<dbReference type="NCBIfam" id="TIGR00666">
    <property type="entry name" value="PBP4"/>
    <property type="match status" value="1"/>
</dbReference>
<comment type="similarity">
    <text evidence="1">Belongs to the peptidase S13 family.</text>
</comment>
<keyword evidence="4" id="KW-0121">Carboxypeptidase</keyword>
<sequence length="534" mass="58813">MSRDLGAARISDPTDDHYRRPLPMEPMLSEHTSTRRSSPRTAGRLLQAKAKTLGRTLGRTLGLSLGLACLLVVPWAAPSANSALPATVNSELAAQKLDANHLGLWVQAVDSDTPLINHQGERLFNPASVMKLVTTVAALDVLGPTFKWKTEFLADSMPVNGVIKGDLYIKGYGDPWFRSEDLWDVVRRLRELGVKEIRGDVVLDDSYFAPIAADPGDFDNRPDRVYNALPNALLLDNRAVRISITPHGEDESAVTTWPPNPRMALDNSLKLVNQPCRNSTNQPVIDIRNPTDPGAEIQVRGTVSRQCAPHLYYRVAGDPHDAFFHAFKQLFESAGGTITGHWREGLVQAGSTRLLSHDSRPLSNYLWLMNKWSNNVMARQIMLTMGAELEGTPATELKAARVIERWATDRGLNWDGAVVENGSGLSRISRLSPRQLGNMLLSVWKSPYMPEVMATLPIAGIDGTMRKRLTSGSIRGHAHIKTGTLRDVRAGAGFLLAKSGRRYVVVMLHNEQGVQYGGGTRVQDALLTWLYENG</sequence>
<dbReference type="Pfam" id="PF02113">
    <property type="entry name" value="Peptidase_S13"/>
    <property type="match status" value="1"/>
</dbReference>
<proteinExistence type="inferred from homology"/>
<accession>A0ABZ0YVU4</accession>
<dbReference type="GO" id="GO:0009002">
    <property type="term" value="F:serine-type D-Ala-D-Ala carboxypeptidase activity"/>
    <property type="evidence" value="ECO:0007669"/>
    <property type="project" value="UniProtKB-EC"/>
</dbReference>
<evidence type="ECO:0000313" key="4">
    <source>
        <dbReference type="EMBL" id="WQH15699.1"/>
    </source>
</evidence>
<dbReference type="InterPro" id="IPR012338">
    <property type="entry name" value="Beta-lactam/transpept-like"/>
</dbReference>
<dbReference type="PANTHER" id="PTHR30023">
    <property type="entry name" value="D-ALANYL-D-ALANINE CARBOXYPEPTIDASE"/>
    <property type="match status" value="1"/>
</dbReference>
<dbReference type="PRINTS" id="PR00922">
    <property type="entry name" value="DADACBPTASE3"/>
</dbReference>
<organism evidence="4 5">
    <name type="scientific">Guyparkeria halophila</name>
    <dbReference type="NCBI Taxonomy" id="47960"/>
    <lineage>
        <taxon>Bacteria</taxon>
        <taxon>Pseudomonadati</taxon>
        <taxon>Pseudomonadota</taxon>
        <taxon>Gammaproteobacteria</taxon>
        <taxon>Chromatiales</taxon>
        <taxon>Thioalkalibacteraceae</taxon>
        <taxon>Guyparkeria</taxon>
    </lineage>
</organism>
<dbReference type="PANTHER" id="PTHR30023:SF0">
    <property type="entry name" value="PENICILLIN-SENSITIVE CARBOXYPEPTIDASE A"/>
    <property type="match status" value="1"/>
</dbReference>
<keyword evidence="2 4" id="KW-0378">Hydrolase</keyword>
<dbReference type="EC" id="3.4.16.4" evidence="4"/>
<dbReference type="InterPro" id="IPR000667">
    <property type="entry name" value="Peptidase_S13"/>
</dbReference>
<dbReference type="RefSeq" id="WP_322520725.1">
    <property type="nucleotide sequence ID" value="NZ_CP140153.1"/>
</dbReference>
<evidence type="ECO:0000256" key="3">
    <source>
        <dbReference type="SAM" id="MobiDB-lite"/>
    </source>
</evidence>
<dbReference type="Gene3D" id="3.40.710.10">
    <property type="entry name" value="DD-peptidase/beta-lactamase superfamily"/>
    <property type="match status" value="1"/>
</dbReference>
<protein>
    <submittedName>
        <fullName evidence="4">D-alanyl-D-alanine carboxypeptidase/D-alanyl-D-alanine-endopeptidase</fullName>
        <ecNumber evidence="4">3.4.16.4</ecNumber>
    </submittedName>
</protein>
<dbReference type="SUPFAM" id="SSF56601">
    <property type="entry name" value="beta-lactamase/transpeptidase-like"/>
    <property type="match status" value="1"/>
</dbReference>
<feature type="region of interest" description="Disordered" evidence="3">
    <location>
        <begin position="1"/>
        <end position="43"/>
    </location>
</feature>
<keyword evidence="5" id="KW-1185">Reference proteome</keyword>
<dbReference type="Gene3D" id="3.50.80.20">
    <property type="entry name" value="D-Ala-D-Ala carboxypeptidase C, peptidase S13"/>
    <property type="match status" value="1"/>
</dbReference>
<evidence type="ECO:0000256" key="1">
    <source>
        <dbReference type="ARBA" id="ARBA00006096"/>
    </source>
</evidence>
<name>A0ABZ0YVU4_9GAMM</name>
<keyword evidence="4" id="KW-0645">Protease</keyword>
<gene>
    <name evidence="4" type="primary">dacB</name>
    <name evidence="4" type="ORF">SR882_07965</name>
</gene>
<reference evidence="4 5" key="1">
    <citation type="submission" date="2023-11" db="EMBL/GenBank/DDBJ databases">
        <title>MicrobeMod: A computational toolkit for identifying prokaryotic methylation and restriction-modification with nanopore sequencing.</title>
        <authorList>
            <person name="Crits-Christoph A."/>
            <person name="Kang S.C."/>
            <person name="Lee H."/>
            <person name="Ostrov N."/>
        </authorList>
    </citation>
    <scope>NUCLEOTIDE SEQUENCE [LARGE SCALE GENOMIC DNA]</scope>
    <source>
        <strain evidence="4 5">ATCC 49870</strain>
    </source>
</reference>
<evidence type="ECO:0000313" key="5">
    <source>
        <dbReference type="Proteomes" id="UP001327459"/>
    </source>
</evidence>
<dbReference type="Proteomes" id="UP001327459">
    <property type="component" value="Chromosome"/>
</dbReference>
<dbReference type="EMBL" id="CP140153">
    <property type="protein sequence ID" value="WQH15699.1"/>
    <property type="molecule type" value="Genomic_DNA"/>
</dbReference>
<evidence type="ECO:0000256" key="2">
    <source>
        <dbReference type="ARBA" id="ARBA00022801"/>
    </source>
</evidence>